<accession>A0A0F9E9Z1</accession>
<dbReference type="AlphaFoldDB" id="A0A0F9E9Z1"/>
<evidence type="ECO:0000313" key="2">
    <source>
        <dbReference type="EMBL" id="KKL63031.1"/>
    </source>
</evidence>
<feature type="region of interest" description="Disordered" evidence="1">
    <location>
        <begin position="1"/>
        <end position="21"/>
    </location>
</feature>
<proteinExistence type="predicted"/>
<name>A0A0F9E9Z1_9ZZZZ</name>
<dbReference type="EMBL" id="LAZR01028301">
    <property type="protein sequence ID" value="KKL63031.1"/>
    <property type="molecule type" value="Genomic_DNA"/>
</dbReference>
<sequence>VREARAALDATPEEAREKEKR</sequence>
<protein>
    <submittedName>
        <fullName evidence="2">Uncharacterized protein</fullName>
    </submittedName>
</protein>
<evidence type="ECO:0000256" key="1">
    <source>
        <dbReference type="SAM" id="MobiDB-lite"/>
    </source>
</evidence>
<comment type="caution">
    <text evidence="2">The sequence shown here is derived from an EMBL/GenBank/DDBJ whole genome shotgun (WGS) entry which is preliminary data.</text>
</comment>
<organism evidence="2">
    <name type="scientific">marine sediment metagenome</name>
    <dbReference type="NCBI Taxonomy" id="412755"/>
    <lineage>
        <taxon>unclassified sequences</taxon>
        <taxon>metagenomes</taxon>
        <taxon>ecological metagenomes</taxon>
    </lineage>
</organism>
<feature type="non-terminal residue" evidence="2">
    <location>
        <position position="1"/>
    </location>
</feature>
<reference evidence="2" key="1">
    <citation type="journal article" date="2015" name="Nature">
        <title>Complex archaea that bridge the gap between prokaryotes and eukaryotes.</title>
        <authorList>
            <person name="Spang A."/>
            <person name="Saw J.H."/>
            <person name="Jorgensen S.L."/>
            <person name="Zaremba-Niedzwiedzka K."/>
            <person name="Martijn J."/>
            <person name="Lind A.E."/>
            <person name="van Eijk R."/>
            <person name="Schleper C."/>
            <person name="Guy L."/>
            <person name="Ettema T.J."/>
        </authorList>
    </citation>
    <scope>NUCLEOTIDE SEQUENCE</scope>
</reference>
<gene>
    <name evidence="2" type="ORF">LCGC14_2179260</name>
</gene>